<dbReference type="Pfam" id="PF12704">
    <property type="entry name" value="MacB_PCD"/>
    <property type="match status" value="1"/>
</dbReference>
<comment type="similarity">
    <text evidence="6">Belongs to the ABC-4 integral membrane protein family.</text>
</comment>
<comment type="subcellular location">
    <subcellularLocation>
        <location evidence="1">Cell membrane</location>
        <topology evidence="1">Multi-pass membrane protein</topology>
    </subcellularLocation>
</comment>
<keyword evidence="3 7" id="KW-0812">Transmembrane</keyword>
<dbReference type="InterPro" id="IPR003838">
    <property type="entry name" value="ABC3_permease_C"/>
</dbReference>
<organism evidence="10 11">
    <name type="scientific">Pseudoalteromonas aurantia 208</name>
    <dbReference type="NCBI Taxonomy" id="1314867"/>
    <lineage>
        <taxon>Bacteria</taxon>
        <taxon>Pseudomonadati</taxon>
        <taxon>Pseudomonadota</taxon>
        <taxon>Gammaproteobacteria</taxon>
        <taxon>Alteromonadales</taxon>
        <taxon>Pseudoalteromonadaceae</taxon>
        <taxon>Pseudoalteromonas</taxon>
    </lineage>
</organism>
<feature type="domain" description="MacB-like periplasmic core" evidence="9">
    <location>
        <begin position="55"/>
        <end position="244"/>
    </location>
</feature>
<evidence type="ECO:0000256" key="6">
    <source>
        <dbReference type="ARBA" id="ARBA00038076"/>
    </source>
</evidence>
<dbReference type="PANTHER" id="PTHR30572:SF4">
    <property type="entry name" value="ABC TRANSPORTER PERMEASE YTRF"/>
    <property type="match status" value="1"/>
</dbReference>
<dbReference type="Pfam" id="PF02687">
    <property type="entry name" value="FtsX"/>
    <property type="match status" value="1"/>
</dbReference>
<keyword evidence="2" id="KW-1003">Cell membrane</keyword>
<evidence type="ECO:0000256" key="5">
    <source>
        <dbReference type="ARBA" id="ARBA00023136"/>
    </source>
</evidence>
<evidence type="ECO:0000256" key="4">
    <source>
        <dbReference type="ARBA" id="ARBA00022989"/>
    </source>
</evidence>
<feature type="transmembrane region" description="Helical" evidence="7">
    <location>
        <begin position="20"/>
        <end position="39"/>
    </location>
</feature>
<evidence type="ECO:0000256" key="7">
    <source>
        <dbReference type="SAM" id="Phobius"/>
    </source>
</evidence>
<evidence type="ECO:0000313" key="11">
    <source>
        <dbReference type="Proteomes" id="UP000615755"/>
    </source>
</evidence>
<feature type="domain" description="ABC3 transporter permease C-terminal" evidence="8">
    <location>
        <begin position="285"/>
        <end position="394"/>
    </location>
</feature>
<gene>
    <name evidence="10" type="ORF">PAUR_a1700</name>
</gene>
<sequence length="401" mass="44427">MRDFLPIVKTFKKKKTTPILLAFQIAVTFMVLVNAIYMISERNDLIASPVGVDIKNTLTVITNLSDEHGDLINQLEDDLLALKNIHGVINAAPMTALPLEGWGAYIEFKLVPDEEYVAFGGYFGSNEDVIDALGLTLVAGENFSPSDIQTAERDGIYKPAKILITRALAEKISPDNWRDILGKNIYFYKEPHEVIGIIERLQNAWSSWSAVEYTVISSVRESNHSQRYIVRVEPDQMDYVIKAIPEALLTHAYKRIETIEPLSEVKKRSYQEDLATNQLLTSVCIGLTIITLFGILGQAKFTINRRIKHIGTRRALGASKSQVVRYFMLENAIISTIGVVIGILTAIILNNQFVELLAITPVPLNFLLFGAIAIVLLGQIAVAYPVSQAAKVSPAITTRGA</sequence>
<feature type="transmembrane region" description="Helical" evidence="7">
    <location>
        <begin position="364"/>
        <end position="384"/>
    </location>
</feature>
<dbReference type="InterPro" id="IPR025857">
    <property type="entry name" value="MacB_PCD"/>
</dbReference>
<keyword evidence="11" id="KW-1185">Reference proteome</keyword>
<dbReference type="EMBL" id="AQGV01000012">
    <property type="protein sequence ID" value="MBE0368158.1"/>
    <property type="molecule type" value="Genomic_DNA"/>
</dbReference>
<dbReference type="RefSeq" id="WP_192507477.1">
    <property type="nucleotide sequence ID" value="NZ_AQGV01000012.1"/>
</dbReference>
<evidence type="ECO:0000259" key="8">
    <source>
        <dbReference type="Pfam" id="PF02687"/>
    </source>
</evidence>
<keyword evidence="5 7" id="KW-0472">Membrane</keyword>
<protein>
    <submittedName>
        <fullName evidence="10">ABC transport system permease protein</fullName>
    </submittedName>
</protein>
<evidence type="ECO:0000256" key="2">
    <source>
        <dbReference type="ARBA" id="ARBA00022475"/>
    </source>
</evidence>
<evidence type="ECO:0000256" key="3">
    <source>
        <dbReference type="ARBA" id="ARBA00022692"/>
    </source>
</evidence>
<accession>A0ABR9EB07</accession>
<evidence type="ECO:0000313" key="10">
    <source>
        <dbReference type="EMBL" id="MBE0368158.1"/>
    </source>
</evidence>
<evidence type="ECO:0000259" key="9">
    <source>
        <dbReference type="Pfam" id="PF12704"/>
    </source>
</evidence>
<feature type="transmembrane region" description="Helical" evidence="7">
    <location>
        <begin position="279"/>
        <end position="303"/>
    </location>
</feature>
<proteinExistence type="inferred from homology"/>
<reference evidence="10 11" key="1">
    <citation type="submission" date="2015-03" db="EMBL/GenBank/DDBJ databases">
        <title>Genome sequence of Pseudoalteromonas aurantia.</title>
        <authorList>
            <person name="Xie B.-B."/>
            <person name="Rong J.-C."/>
            <person name="Qin Q.-L."/>
            <person name="Zhang Y.-Z."/>
        </authorList>
    </citation>
    <scope>NUCLEOTIDE SEQUENCE [LARGE SCALE GENOMIC DNA]</scope>
    <source>
        <strain evidence="10 11">208</strain>
    </source>
</reference>
<evidence type="ECO:0000256" key="1">
    <source>
        <dbReference type="ARBA" id="ARBA00004651"/>
    </source>
</evidence>
<dbReference type="PANTHER" id="PTHR30572">
    <property type="entry name" value="MEMBRANE COMPONENT OF TRANSPORTER-RELATED"/>
    <property type="match status" value="1"/>
</dbReference>
<comment type="caution">
    <text evidence="10">The sequence shown here is derived from an EMBL/GenBank/DDBJ whole genome shotgun (WGS) entry which is preliminary data.</text>
</comment>
<dbReference type="Proteomes" id="UP000615755">
    <property type="component" value="Unassembled WGS sequence"/>
</dbReference>
<feature type="transmembrane region" description="Helical" evidence="7">
    <location>
        <begin position="323"/>
        <end position="349"/>
    </location>
</feature>
<dbReference type="InterPro" id="IPR050250">
    <property type="entry name" value="Macrolide_Exporter_MacB"/>
</dbReference>
<name>A0ABR9EB07_9GAMM</name>
<keyword evidence="4 7" id="KW-1133">Transmembrane helix</keyword>